<reference evidence="1" key="1">
    <citation type="submission" date="2024-05" db="EMBL/GenBank/DDBJ databases">
        <title>Campylobacter coli isolated from environmental waters in Slovenia.</title>
        <authorList>
            <person name="Zautner A.E."/>
            <person name="Bunk B."/>
            <person name="Riedel T."/>
            <person name="Sproeer C."/>
        </authorList>
    </citation>
    <scope>NUCLEOTIDE SEQUENCE</scope>
    <source>
        <strain evidence="1">CCS1377</strain>
    </source>
</reference>
<name>A0AAU7E657_9BACT</name>
<protein>
    <submittedName>
        <fullName evidence="1">Sua5 YciO YrdC YwlC family protein</fullName>
    </submittedName>
</protein>
<sequence length="140" mass="15929">MIYLAQTDTTAGFLSKDLKELNALKGRAKDQPCLITSAKFSELKNLARVPSGFKNLVRRAKKTTFIYPNTKAIRIVKECAHAKFLEENGYFYSSSANKHGQKFDEIWARSVANVVLDEVFFENTPSKIIKLNRGKLKKIR</sequence>
<dbReference type="InterPro" id="IPR017945">
    <property type="entry name" value="DHBP_synth_RibB-like_a/b_dom"/>
</dbReference>
<dbReference type="SUPFAM" id="SSF55821">
    <property type="entry name" value="YrdC/RibB"/>
    <property type="match status" value="1"/>
</dbReference>
<dbReference type="Gene3D" id="3.90.870.10">
    <property type="entry name" value="DHBP synthase"/>
    <property type="match status" value="1"/>
</dbReference>
<evidence type="ECO:0000313" key="1">
    <source>
        <dbReference type="EMBL" id="XBJ28989.1"/>
    </source>
</evidence>
<dbReference type="RefSeq" id="WP_348518423.1">
    <property type="nucleotide sequence ID" value="NZ_CP155620.1"/>
</dbReference>
<proteinExistence type="predicted"/>
<organism evidence="1">
    <name type="scientific">Campylobacter sp. CCS1377</name>
    <dbReference type="NCBI Taxonomy" id="3158229"/>
    <lineage>
        <taxon>Bacteria</taxon>
        <taxon>Pseudomonadati</taxon>
        <taxon>Campylobacterota</taxon>
        <taxon>Epsilonproteobacteria</taxon>
        <taxon>Campylobacterales</taxon>
        <taxon>Campylobacteraceae</taxon>
        <taxon>Campylobacter</taxon>
    </lineage>
</organism>
<accession>A0AAU7E657</accession>
<dbReference type="AlphaFoldDB" id="A0AAU7E657"/>
<dbReference type="EMBL" id="CP155620">
    <property type="protein sequence ID" value="XBJ28989.1"/>
    <property type="molecule type" value="Genomic_DNA"/>
</dbReference>
<gene>
    <name evidence="1" type="ORF">AAH949_07850</name>
</gene>